<protein>
    <submittedName>
        <fullName evidence="1">Uncharacterized protein</fullName>
    </submittedName>
</protein>
<dbReference type="EMBL" id="JABFAD010000007">
    <property type="protein sequence ID" value="MBA0803998.1"/>
    <property type="molecule type" value="Genomic_DNA"/>
</dbReference>
<comment type="caution">
    <text evidence="1">The sequence shown here is derived from an EMBL/GenBank/DDBJ whole genome shotgun (WGS) entry which is preliminary data.</text>
</comment>
<name>A0A7J9H319_9ROSI</name>
<accession>A0A7J9H319</accession>
<keyword evidence="2" id="KW-1185">Reference proteome</keyword>
<evidence type="ECO:0000313" key="2">
    <source>
        <dbReference type="Proteomes" id="UP000593560"/>
    </source>
</evidence>
<gene>
    <name evidence="1" type="ORF">Gohar_014155</name>
</gene>
<sequence length="78" mass="8730">VKEGVLEAKNHWAVVFTNRNILETLSEETGVVVLRLVPFADSMKRAAELTAFEIDEKSTMDLLRQKGEQAEFSSSSCQ</sequence>
<proteinExistence type="predicted"/>
<feature type="non-terminal residue" evidence="1">
    <location>
        <position position="78"/>
    </location>
</feature>
<dbReference type="Proteomes" id="UP000593560">
    <property type="component" value="Unassembled WGS sequence"/>
</dbReference>
<evidence type="ECO:0000313" key="1">
    <source>
        <dbReference type="EMBL" id="MBA0803998.1"/>
    </source>
</evidence>
<dbReference type="OrthoDB" id="981997at2759"/>
<dbReference type="AlphaFoldDB" id="A0A7J9H319"/>
<reference evidence="1 2" key="1">
    <citation type="journal article" date="2019" name="Genome Biol. Evol.">
        <title>Insights into the evolution of the New World diploid cottons (Gossypium, subgenus Houzingenia) based on genome sequencing.</title>
        <authorList>
            <person name="Grover C.E."/>
            <person name="Arick M.A. 2nd"/>
            <person name="Thrash A."/>
            <person name="Conover J.L."/>
            <person name="Sanders W.S."/>
            <person name="Peterson D.G."/>
            <person name="Frelichowski J.E."/>
            <person name="Scheffler J.A."/>
            <person name="Scheffler B.E."/>
            <person name="Wendel J.F."/>
        </authorList>
    </citation>
    <scope>NUCLEOTIDE SEQUENCE [LARGE SCALE GENOMIC DNA]</scope>
    <source>
        <strain evidence="1">0</strain>
        <tissue evidence="1">Leaf</tissue>
    </source>
</reference>
<organism evidence="1 2">
    <name type="scientific">Gossypium harknessii</name>
    <dbReference type="NCBI Taxonomy" id="34285"/>
    <lineage>
        <taxon>Eukaryota</taxon>
        <taxon>Viridiplantae</taxon>
        <taxon>Streptophyta</taxon>
        <taxon>Embryophyta</taxon>
        <taxon>Tracheophyta</taxon>
        <taxon>Spermatophyta</taxon>
        <taxon>Magnoliopsida</taxon>
        <taxon>eudicotyledons</taxon>
        <taxon>Gunneridae</taxon>
        <taxon>Pentapetalae</taxon>
        <taxon>rosids</taxon>
        <taxon>malvids</taxon>
        <taxon>Malvales</taxon>
        <taxon>Malvaceae</taxon>
        <taxon>Malvoideae</taxon>
        <taxon>Gossypium</taxon>
    </lineage>
</organism>